<dbReference type="GO" id="GO:0016887">
    <property type="term" value="F:ATP hydrolysis activity"/>
    <property type="evidence" value="ECO:0007669"/>
    <property type="project" value="InterPro"/>
</dbReference>
<dbReference type="PANTHER" id="PTHR30486">
    <property type="entry name" value="TWITCHING MOTILITY PROTEIN PILT"/>
    <property type="match status" value="1"/>
</dbReference>
<dbReference type="InterPro" id="IPR027417">
    <property type="entry name" value="P-loop_NTPase"/>
</dbReference>
<dbReference type="Proteomes" id="UP000199682">
    <property type="component" value="Unassembled WGS sequence"/>
</dbReference>
<dbReference type="SUPFAM" id="SSF52540">
    <property type="entry name" value="P-loop containing nucleoside triphosphate hydrolases"/>
    <property type="match status" value="1"/>
</dbReference>
<dbReference type="InterPro" id="IPR050921">
    <property type="entry name" value="T4SS_GSP_E_ATPase"/>
</dbReference>
<organism evidence="4 5">
    <name type="scientific">Lentzea albidocapillata subsp. violacea</name>
    <dbReference type="NCBI Taxonomy" id="128104"/>
    <lineage>
        <taxon>Bacteria</taxon>
        <taxon>Bacillati</taxon>
        <taxon>Actinomycetota</taxon>
        <taxon>Actinomycetes</taxon>
        <taxon>Pseudonocardiales</taxon>
        <taxon>Pseudonocardiaceae</taxon>
        <taxon>Lentzea</taxon>
    </lineage>
</organism>
<gene>
    <name evidence="4" type="ORF">SAMN04488074_13413</name>
</gene>
<evidence type="ECO:0000313" key="4">
    <source>
        <dbReference type="EMBL" id="SDN09449.1"/>
    </source>
</evidence>
<dbReference type="CDD" id="cd01130">
    <property type="entry name" value="VirB11-like_ATPase"/>
    <property type="match status" value="1"/>
</dbReference>
<evidence type="ECO:0000313" key="5">
    <source>
        <dbReference type="Proteomes" id="UP000199682"/>
    </source>
</evidence>
<dbReference type="Gene3D" id="3.30.450.380">
    <property type="match status" value="1"/>
</dbReference>
<feature type="region of interest" description="Disordered" evidence="2">
    <location>
        <begin position="1"/>
        <end position="31"/>
    </location>
</feature>
<dbReference type="Gene3D" id="3.40.50.300">
    <property type="entry name" value="P-loop containing nucleotide triphosphate hydrolases"/>
    <property type="match status" value="1"/>
</dbReference>
<dbReference type="AlphaFoldDB" id="A0A1G9YJP2"/>
<protein>
    <submittedName>
        <fullName evidence="4">Pilus assembly protein, ATPase of CpaF family</fullName>
    </submittedName>
</protein>
<dbReference type="Pfam" id="PF00437">
    <property type="entry name" value="T2SSE"/>
    <property type="match status" value="1"/>
</dbReference>
<sequence>MTRSELGDPRLTTSASGAGPNLLTTQHVPGPAQIPYQSVDETAAIERLRQHLRRELSSQLTQRIRTDESAGRPPIDGPHRRQLAQAILTDAAEAHAQAELRNSATGGMLVPPDVEQRLIHQVLDEVFGLAGLEPLLADTDIENININGDRVFIKCADGRRHRLPPVVGSDTELIELIRDLATRSGVEERRFDRGSPIVNFQLPGGERVSAVMAVTTRPSVSIRRHRFTTVTLAELRGNGTIDLALESFLAALVRAKRNILVTGGTAIGKTTLLRGLASAIPPWERLITIEDVFELGLDEDTDAHPDVVALQAREPNIEGQGAISLSDLVWQSLRMSPDRVIVGEVRGPEVIPLTNAMSMGNDGSMGTLHSSSSQGAFTKLAAYAVQGPERLPMEATNLLVAAALHFVVHLEKPRDDSSKRVVSSVREVVGADGAQIISNEVWRPGPDLRAVPGAPLRTDTLDLLVERGYDPDLFERRDGWWTP</sequence>
<evidence type="ECO:0000259" key="3">
    <source>
        <dbReference type="Pfam" id="PF00437"/>
    </source>
</evidence>
<evidence type="ECO:0000256" key="2">
    <source>
        <dbReference type="SAM" id="MobiDB-lite"/>
    </source>
</evidence>
<accession>A0A1G9YJP2</accession>
<feature type="domain" description="Bacterial type II secretion system protein E" evidence="3">
    <location>
        <begin position="169"/>
        <end position="401"/>
    </location>
</feature>
<feature type="region of interest" description="Disordered" evidence="2">
    <location>
        <begin position="58"/>
        <end position="78"/>
    </location>
</feature>
<dbReference type="EMBL" id="FNET01000034">
    <property type="protein sequence ID" value="SDN09449.1"/>
    <property type="molecule type" value="Genomic_DNA"/>
</dbReference>
<name>A0A1G9YJP2_9PSEU</name>
<proteinExistence type="inferred from homology"/>
<evidence type="ECO:0000256" key="1">
    <source>
        <dbReference type="ARBA" id="ARBA00006611"/>
    </source>
</evidence>
<dbReference type="InterPro" id="IPR001482">
    <property type="entry name" value="T2SS/T4SS_dom"/>
</dbReference>
<comment type="similarity">
    <text evidence="1">Belongs to the GSP E family.</text>
</comment>
<dbReference type="RefSeq" id="WP_090014967.1">
    <property type="nucleotide sequence ID" value="NZ_FNET01000034.1"/>
</dbReference>
<dbReference type="PANTHER" id="PTHR30486:SF6">
    <property type="entry name" value="TYPE IV PILUS RETRACTATION ATPASE PILT"/>
    <property type="match status" value="1"/>
</dbReference>
<feature type="compositionally biased region" description="Polar residues" evidence="2">
    <location>
        <begin position="11"/>
        <end position="27"/>
    </location>
</feature>
<reference evidence="5" key="1">
    <citation type="submission" date="2016-10" db="EMBL/GenBank/DDBJ databases">
        <authorList>
            <person name="Varghese N."/>
            <person name="Submissions S."/>
        </authorList>
    </citation>
    <scope>NUCLEOTIDE SEQUENCE [LARGE SCALE GENOMIC DNA]</scope>
    <source>
        <strain evidence="5">DSM 44796</strain>
    </source>
</reference>